<dbReference type="InterPro" id="IPR008580">
    <property type="entry name" value="PPPDE_dom"/>
</dbReference>
<keyword evidence="3" id="KW-1185">Reference proteome</keyword>
<comment type="caution">
    <text evidence="2">The sequence shown here is derived from an EMBL/GenBank/DDBJ whole genome shotgun (WGS) entry which is preliminary data.</text>
</comment>
<dbReference type="AlphaFoldDB" id="A0AAD7I3A2"/>
<reference evidence="2" key="1">
    <citation type="submission" date="2023-03" db="EMBL/GenBank/DDBJ databases">
        <title>Massive genome expansion in bonnet fungi (Mycena s.s.) driven by repeated elements and novel gene families across ecological guilds.</title>
        <authorList>
            <consortium name="Lawrence Berkeley National Laboratory"/>
            <person name="Harder C.B."/>
            <person name="Miyauchi S."/>
            <person name="Viragh M."/>
            <person name="Kuo A."/>
            <person name="Thoen E."/>
            <person name="Andreopoulos B."/>
            <person name="Lu D."/>
            <person name="Skrede I."/>
            <person name="Drula E."/>
            <person name="Henrissat B."/>
            <person name="Morin E."/>
            <person name="Kohler A."/>
            <person name="Barry K."/>
            <person name="LaButti K."/>
            <person name="Morin E."/>
            <person name="Salamov A."/>
            <person name="Lipzen A."/>
            <person name="Mereny Z."/>
            <person name="Hegedus B."/>
            <person name="Baldrian P."/>
            <person name="Stursova M."/>
            <person name="Weitz H."/>
            <person name="Taylor A."/>
            <person name="Grigoriev I.V."/>
            <person name="Nagy L.G."/>
            <person name="Martin F."/>
            <person name="Kauserud H."/>
        </authorList>
    </citation>
    <scope>NUCLEOTIDE SEQUENCE</scope>
    <source>
        <strain evidence="2">CBHHK182m</strain>
    </source>
</reference>
<proteinExistence type="predicted"/>
<protein>
    <recommendedName>
        <fullName evidence="1">PPPDE domain-containing protein</fullName>
    </recommendedName>
</protein>
<gene>
    <name evidence="2" type="ORF">B0H16DRAFT_1467706</name>
</gene>
<dbReference type="PROSITE" id="PS51858">
    <property type="entry name" value="PPPDE"/>
    <property type="match status" value="1"/>
</dbReference>
<organism evidence="2 3">
    <name type="scientific">Mycena metata</name>
    <dbReference type="NCBI Taxonomy" id="1033252"/>
    <lineage>
        <taxon>Eukaryota</taxon>
        <taxon>Fungi</taxon>
        <taxon>Dikarya</taxon>
        <taxon>Basidiomycota</taxon>
        <taxon>Agaricomycotina</taxon>
        <taxon>Agaricomycetes</taxon>
        <taxon>Agaricomycetidae</taxon>
        <taxon>Agaricales</taxon>
        <taxon>Marasmiineae</taxon>
        <taxon>Mycenaceae</taxon>
        <taxon>Mycena</taxon>
    </lineage>
</organism>
<dbReference type="Proteomes" id="UP001215598">
    <property type="component" value="Unassembled WGS sequence"/>
</dbReference>
<dbReference type="GO" id="GO:0008233">
    <property type="term" value="F:peptidase activity"/>
    <property type="evidence" value="ECO:0007669"/>
    <property type="project" value="InterPro"/>
</dbReference>
<name>A0AAD7I3A2_9AGAR</name>
<evidence type="ECO:0000259" key="1">
    <source>
        <dbReference type="PROSITE" id="PS51858"/>
    </source>
</evidence>
<evidence type="ECO:0000313" key="2">
    <source>
        <dbReference type="EMBL" id="KAJ7734077.1"/>
    </source>
</evidence>
<sequence>MEIYVVLAPLTVAAGRGLYQSSLASRSHSPAAFISHWRVVVGNKENFKVYELFQTSDGDINVNATHPTHETVWEAIGSSRPVATTTKTHEDIDRAICDLKNTLPKKYHELTNNCQTFVVKLLEKILDGKKLGYLRIVIVHSRLGSDITLIGLQFDQLSPGRTARSDGSGLTTEIRGLLAVPNKPNLCQFKENVNQNSVDREKEGAKEHSPQLSITPIPWHEYSKLTVYSDVQKLQSAAKDLHGHWIAMDPDGKWGILAAQLMTKAPTEPWSTKIFCLELCKEHKLPKHEFLLLTMADETKFRIDRTTTGALNSVMWTNTPPVDTISLISDPRYQEIRRTSQCLVKFSGLPEDIDLSLIRLICYAIKHDDQGVWYTLDGFNCYFFARCIVVVLARHIVLRNRKPDAAIADEVDTDFQSFVNSQTTDVDGARQHMRGLEQLQHLRQGLKQKLLCLLGRITLNVDLELHKTLFRDDSRLTTSSAIAVAWVSENIKHAAIDKLAAVWCYAWQDVWQVIGKWEDSYRNVVRLEEWGPLWDKGELKKLEQVTENVLQEFVLDLLTNHSGPISGWQPRRAMARIWRRIIQIQSDDTFPLLFTTSTSLDFSPLRFHVSLPISPGIPSSPDPAVLTNRSLLRVVFTLLFPCSK</sequence>
<dbReference type="EMBL" id="JARKIB010000134">
    <property type="protein sequence ID" value="KAJ7734077.1"/>
    <property type="molecule type" value="Genomic_DNA"/>
</dbReference>
<feature type="domain" description="PPPDE" evidence="1">
    <location>
        <begin position="1"/>
        <end position="148"/>
    </location>
</feature>
<accession>A0AAD7I3A2</accession>
<evidence type="ECO:0000313" key="3">
    <source>
        <dbReference type="Proteomes" id="UP001215598"/>
    </source>
</evidence>